<dbReference type="RefSeq" id="WP_280625619.1">
    <property type="nucleotide sequence ID" value="NZ_CP123504.1"/>
</dbReference>
<dbReference type="Gene3D" id="3.40.30.10">
    <property type="entry name" value="Glutaredoxin"/>
    <property type="match status" value="1"/>
</dbReference>
<evidence type="ECO:0000313" key="2">
    <source>
        <dbReference type="Proteomes" id="UP001177595"/>
    </source>
</evidence>
<dbReference type="PANTHER" id="PTHR13887">
    <property type="entry name" value="GLUTATHIONE S-TRANSFERASE KAPPA"/>
    <property type="match status" value="1"/>
</dbReference>
<dbReference type="Proteomes" id="UP001177595">
    <property type="component" value="Chromosome"/>
</dbReference>
<proteinExistence type="predicted"/>
<dbReference type="AlphaFoldDB" id="A0AA95GNL4"/>
<evidence type="ECO:0000313" key="1">
    <source>
        <dbReference type="EMBL" id="WGM02343.1"/>
    </source>
</evidence>
<dbReference type="InterPro" id="IPR036249">
    <property type="entry name" value="Thioredoxin-like_sf"/>
</dbReference>
<dbReference type="EMBL" id="CP123504">
    <property type="protein sequence ID" value="WGM02343.1"/>
    <property type="molecule type" value="Genomic_DNA"/>
</dbReference>
<protein>
    <submittedName>
        <fullName evidence="1">DsbA family protein</fullName>
    </submittedName>
</protein>
<dbReference type="PANTHER" id="PTHR13887:SF51">
    <property type="entry name" value="DSBA FAMILY PROTEIN"/>
    <property type="match status" value="1"/>
</dbReference>
<gene>
    <name evidence="1" type="ORF">QE210_04380</name>
</gene>
<sequence>MSSITLHYIFDPFCGWCYGASPLIEIAASQPNIKLQLHGGGMLTGYNQVKIDDQWRQFLLDTDKQIASITGQTFGDNYHQLLQQNDVILDSLPPITAIITADELANKGLTMLKAIQTAHYIDGCRVSDEDTLLQLAQQIGLDKQLFQQTFSMNKDEPTNKHIRSSRTLLHQVARSGFPTLIAQHNENLMVINLDKYFSQPQLWQKYLQNLSTAYLS</sequence>
<dbReference type="CDD" id="cd03025">
    <property type="entry name" value="DsbA_FrnE_like"/>
    <property type="match status" value="1"/>
</dbReference>
<organism evidence="1 2">
    <name type="scientific">Arsenophonus nasoniae</name>
    <name type="common">son-killer infecting Nasonia vitripennis</name>
    <dbReference type="NCBI Taxonomy" id="638"/>
    <lineage>
        <taxon>Bacteria</taxon>
        <taxon>Pseudomonadati</taxon>
        <taxon>Pseudomonadota</taxon>
        <taxon>Gammaproteobacteria</taxon>
        <taxon>Enterobacterales</taxon>
        <taxon>Morganellaceae</taxon>
        <taxon>Arsenophonus</taxon>
    </lineage>
</organism>
<accession>A0AA95GNL4</accession>
<reference evidence="1" key="1">
    <citation type="submission" date="2023-04" db="EMBL/GenBank/DDBJ databases">
        <title>Genome dynamics across the evolutionary transition to endosymbiosis.</title>
        <authorList>
            <person name="Siozios S."/>
            <person name="Nadal-Jimenez P."/>
            <person name="Azagi T."/>
            <person name="Sprong H."/>
            <person name="Frost C.L."/>
            <person name="Parratt S.R."/>
            <person name="Taylor G."/>
            <person name="Brettell L."/>
            <person name="Lew K.C."/>
            <person name="Croft L."/>
            <person name="King K.C."/>
            <person name="Brockhurst M.A."/>
            <person name="Hypsa V."/>
            <person name="Novakova E."/>
            <person name="Darby A.C."/>
            <person name="Hurst G.D.D."/>
        </authorList>
    </citation>
    <scope>NUCLEOTIDE SEQUENCE</scope>
    <source>
        <strain evidence="1">APv</strain>
    </source>
</reference>
<name>A0AA95GNL4_9GAMM</name>
<dbReference type="SUPFAM" id="SSF52833">
    <property type="entry name" value="Thioredoxin-like"/>
    <property type="match status" value="1"/>
</dbReference>